<dbReference type="Proteomes" id="UP001359559">
    <property type="component" value="Unassembled WGS sequence"/>
</dbReference>
<accession>A0AAN9FKK9</accession>
<keyword evidence="6" id="KW-0811">Translocation</keyword>
<keyword evidence="10" id="KW-1185">Reference proteome</keyword>
<keyword evidence="5" id="KW-1133">Transmembrane helix</keyword>
<evidence type="ECO:0000256" key="4">
    <source>
        <dbReference type="ARBA" id="ARBA00022927"/>
    </source>
</evidence>
<feature type="region of interest" description="Disordered" evidence="8">
    <location>
        <begin position="51"/>
        <end position="74"/>
    </location>
</feature>
<dbReference type="GO" id="GO:0016020">
    <property type="term" value="C:membrane"/>
    <property type="evidence" value="ECO:0007669"/>
    <property type="project" value="UniProtKB-ARBA"/>
</dbReference>
<evidence type="ECO:0000256" key="1">
    <source>
        <dbReference type="ARBA" id="ARBA00004167"/>
    </source>
</evidence>
<name>A0AAN9FKK9_CLITE</name>
<evidence type="ECO:0000313" key="9">
    <source>
        <dbReference type="EMBL" id="KAK7277760.1"/>
    </source>
</evidence>
<keyword evidence="2" id="KW-0813">Transport</keyword>
<gene>
    <name evidence="9" type="ORF">RJT34_22777</name>
</gene>
<keyword evidence="7" id="KW-0472">Membrane</keyword>
<comment type="subcellular location">
    <subcellularLocation>
        <location evidence="1">Membrane</location>
        <topology evidence="1">Single-pass membrane protein</topology>
    </subcellularLocation>
</comment>
<sequence length="74" mass="7935">MTRDSDTSLSSSFLFAPVVFGPKKLLEVALFVVGIGKTVKSFQQAVKEFESKLKKEPDSEGGGSSHKSIATVET</sequence>
<protein>
    <submittedName>
        <fullName evidence="9">Uncharacterized protein</fullName>
    </submittedName>
</protein>
<organism evidence="9 10">
    <name type="scientific">Clitoria ternatea</name>
    <name type="common">Butterfly pea</name>
    <dbReference type="NCBI Taxonomy" id="43366"/>
    <lineage>
        <taxon>Eukaryota</taxon>
        <taxon>Viridiplantae</taxon>
        <taxon>Streptophyta</taxon>
        <taxon>Embryophyta</taxon>
        <taxon>Tracheophyta</taxon>
        <taxon>Spermatophyta</taxon>
        <taxon>Magnoliopsida</taxon>
        <taxon>eudicotyledons</taxon>
        <taxon>Gunneridae</taxon>
        <taxon>Pentapetalae</taxon>
        <taxon>rosids</taxon>
        <taxon>fabids</taxon>
        <taxon>Fabales</taxon>
        <taxon>Fabaceae</taxon>
        <taxon>Papilionoideae</taxon>
        <taxon>50 kb inversion clade</taxon>
        <taxon>NPAAA clade</taxon>
        <taxon>indigoferoid/millettioid clade</taxon>
        <taxon>Phaseoleae</taxon>
        <taxon>Clitoria</taxon>
    </lineage>
</organism>
<evidence type="ECO:0000256" key="8">
    <source>
        <dbReference type="SAM" id="MobiDB-lite"/>
    </source>
</evidence>
<reference evidence="9 10" key="1">
    <citation type="submission" date="2024-01" db="EMBL/GenBank/DDBJ databases">
        <title>The genomes of 5 underutilized Papilionoideae crops provide insights into root nodulation and disease resistance.</title>
        <authorList>
            <person name="Yuan L."/>
        </authorList>
    </citation>
    <scope>NUCLEOTIDE SEQUENCE [LARGE SCALE GENOMIC DNA]</scope>
    <source>
        <strain evidence="9">LY-2023</strain>
        <tissue evidence="9">Leaf</tissue>
    </source>
</reference>
<keyword evidence="4" id="KW-0653">Protein transport</keyword>
<evidence type="ECO:0000256" key="7">
    <source>
        <dbReference type="ARBA" id="ARBA00023136"/>
    </source>
</evidence>
<evidence type="ECO:0000313" key="10">
    <source>
        <dbReference type="Proteomes" id="UP001359559"/>
    </source>
</evidence>
<dbReference type="AlphaFoldDB" id="A0AAN9FKK9"/>
<evidence type="ECO:0000256" key="2">
    <source>
        <dbReference type="ARBA" id="ARBA00022448"/>
    </source>
</evidence>
<comment type="caution">
    <text evidence="9">The sequence shown here is derived from an EMBL/GenBank/DDBJ whole genome shotgun (WGS) entry which is preliminary data.</text>
</comment>
<dbReference type="GO" id="GO:0015031">
    <property type="term" value="P:protein transport"/>
    <property type="evidence" value="ECO:0007669"/>
    <property type="project" value="UniProtKB-KW"/>
</dbReference>
<evidence type="ECO:0000256" key="5">
    <source>
        <dbReference type="ARBA" id="ARBA00022989"/>
    </source>
</evidence>
<dbReference type="InterPro" id="IPR003369">
    <property type="entry name" value="TatA/B/E"/>
</dbReference>
<proteinExistence type="predicted"/>
<evidence type="ECO:0000256" key="6">
    <source>
        <dbReference type="ARBA" id="ARBA00023010"/>
    </source>
</evidence>
<feature type="compositionally biased region" description="Polar residues" evidence="8">
    <location>
        <begin position="65"/>
        <end position="74"/>
    </location>
</feature>
<keyword evidence="3" id="KW-0812">Transmembrane</keyword>
<dbReference type="Gene3D" id="1.20.5.3310">
    <property type="match status" value="1"/>
</dbReference>
<dbReference type="EMBL" id="JAYKXN010000006">
    <property type="protein sequence ID" value="KAK7277760.1"/>
    <property type="molecule type" value="Genomic_DNA"/>
</dbReference>
<dbReference type="Pfam" id="PF02416">
    <property type="entry name" value="TatA_B_E"/>
    <property type="match status" value="1"/>
</dbReference>
<evidence type="ECO:0000256" key="3">
    <source>
        <dbReference type="ARBA" id="ARBA00022692"/>
    </source>
</evidence>